<accession>A0A382XD90</accession>
<feature type="non-terminal residue" evidence="2">
    <location>
        <position position="1"/>
    </location>
</feature>
<reference evidence="2" key="1">
    <citation type="submission" date="2018-05" db="EMBL/GenBank/DDBJ databases">
        <authorList>
            <person name="Lanie J.A."/>
            <person name="Ng W.-L."/>
            <person name="Kazmierczak K.M."/>
            <person name="Andrzejewski T.M."/>
            <person name="Davidsen T.M."/>
            <person name="Wayne K.J."/>
            <person name="Tettelin H."/>
            <person name="Glass J.I."/>
            <person name="Rusch D."/>
            <person name="Podicherti R."/>
            <person name="Tsui H.-C.T."/>
            <person name="Winkler M.E."/>
        </authorList>
    </citation>
    <scope>NUCLEOTIDE SEQUENCE</scope>
</reference>
<feature type="transmembrane region" description="Helical" evidence="1">
    <location>
        <begin position="159"/>
        <end position="179"/>
    </location>
</feature>
<gene>
    <name evidence="2" type="ORF">METZ01_LOCUS421991</name>
</gene>
<protein>
    <submittedName>
        <fullName evidence="2">Uncharacterized protein</fullName>
    </submittedName>
</protein>
<name>A0A382XD90_9ZZZZ</name>
<feature type="non-terminal residue" evidence="2">
    <location>
        <position position="210"/>
    </location>
</feature>
<dbReference type="AlphaFoldDB" id="A0A382XD90"/>
<organism evidence="2">
    <name type="scientific">marine metagenome</name>
    <dbReference type="NCBI Taxonomy" id="408172"/>
    <lineage>
        <taxon>unclassified sequences</taxon>
        <taxon>metagenomes</taxon>
        <taxon>ecological metagenomes</taxon>
    </lineage>
</organism>
<sequence>VLDEIKKLLEEGVHRYKNADLLNESREWLDKNVSKIRALFENISLRDFILEPFKSVFNSNTLTLKSEVYSVITQVALINAVLAGLPGKLGIGVVVSMGMEAWMAYKIAQHLGIRFTKISDVWQYFGAIAATLATILWGVKAALGAAFSMFSLISGPINPLIFAEILVTDLLGVAFWFGFSNIKKNKEFGSFGAKDISKVTHELFKHQYGL</sequence>
<keyword evidence="1" id="KW-0812">Transmembrane</keyword>
<keyword evidence="1" id="KW-1133">Transmembrane helix</keyword>
<proteinExistence type="predicted"/>
<keyword evidence="1" id="KW-0472">Membrane</keyword>
<evidence type="ECO:0000256" key="1">
    <source>
        <dbReference type="SAM" id="Phobius"/>
    </source>
</evidence>
<evidence type="ECO:0000313" key="2">
    <source>
        <dbReference type="EMBL" id="SVD69137.1"/>
    </source>
</evidence>
<feature type="transmembrane region" description="Helical" evidence="1">
    <location>
        <begin position="124"/>
        <end position="153"/>
    </location>
</feature>
<dbReference type="EMBL" id="UINC01166922">
    <property type="protein sequence ID" value="SVD69137.1"/>
    <property type="molecule type" value="Genomic_DNA"/>
</dbReference>